<comment type="catalytic activity">
    <reaction evidence="10">
        <text>(3S)-3-hydroxybutanoyl-CoA + NAD(+) = acetoacetyl-CoA + NADH + H(+)</text>
        <dbReference type="Rhea" id="RHEA:30799"/>
        <dbReference type="ChEBI" id="CHEBI:15378"/>
        <dbReference type="ChEBI" id="CHEBI:57286"/>
        <dbReference type="ChEBI" id="CHEBI:57316"/>
        <dbReference type="ChEBI" id="CHEBI:57540"/>
        <dbReference type="ChEBI" id="CHEBI:57945"/>
    </reaction>
    <physiologicalReaction direction="left-to-right" evidence="10">
        <dbReference type="Rhea" id="RHEA:30800"/>
    </physiologicalReaction>
    <physiologicalReaction direction="right-to-left" evidence="10">
        <dbReference type="Rhea" id="RHEA:30801"/>
    </physiologicalReaction>
</comment>
<evidence type="ECO:0000256" key="20">
    <source>
        <dbReference type="RuleBase" id="RU000363"/>
    </source>
</evidence>
<evidence type="ECO:0000256" key="13">
    <source>
        <dbReference type="ARBA" id="ARBA00052095"/>
    </source>
</evidence>
<accession>A0A0N5AUW4</accession>
<evidence type="ECO:0000256" key="12">
    <source>
        <dbReference type="ARBA" id="ARBA00051831"/>
    </source>
</evidence>
<organism evidence="22 23">
    <name type="scientific">Syphacia muris</name>
    <dbReference type="NCBI Taxonomy" id="451379"/>
    <lineage>
        <taxon>Eukaryota</taxon>
        <taxon>Metazoa</taxon>
        <taxon>Ecdysozoa</taxon>
        <taxon>Nematoda</taxon>
        <taxon>Chromadorea</taxon>
        <taxon>Rhabditida</taxon>
        <taxon>Spirurina</taxon>
        <taxon>Oxyuridomorpha</taxon>
        <taxon>Oxyuroidea</taxon>
        <taxon>Oxyuridae</taxon>
        <taxon>Syphacia</taxon>
    </lineage>
</organism>
<evidence type="ECO:0000256" key="21">
    <source>
        <dbReference type="SAM" id="SignalP"/>
    </source>
</evidence>
<comment type="catalytic activity">
    <reaction evidence="11">
        <text>3beta,7beta-dihydroxy-5beta-cholan-24-oate + NAD(+) = 3beta-hydroxy-7-oxo-5beta-cholan-24-oate + NADH + H(+)</text>
        <dbReference type="Rhea" id="RHEA:42024"/>
        <dbReference type="ChEBI" id="CHEBI:15378"/>
        <dbReference type="ChEBI" id="CHEBI:57540"/>
        <dbReference type="ChEBI" id="CHEBI:57945"/>
        <dbReference type="ChEBI" id="CHEBI:78602"/>
        <dbReference type="ChEBI" id="CHEBI:78603"/>
    </reaction>
    <physiologicalReaction direction="left-to-right" evidence="11">
        <dbReference type="Rhea" id="RHEA:42025"/>
    </physiologicalReaction>
</comment>
<dbReference type="PANTHER" id="PTHR43658:SF8">
    <property type="entry name" value="17-BETA-HYDROXYSTEROID DEHYDROGENASE 14-RELATED"/>
    <property type="match status" value="1"/>
</dbReference>
<keyword evidence="21" id="KW-0732">Signal</keyword>
<evidence type="ECO:0000256" key="6">
    <source>
        <dbReference type="ARBA" id="ARBA00050141"/>
    </source>
</evidence>
<dbReference type="GO" id="GO:0005739">
    <property type="term" value="C:mitochondrion"/>
    <property type="evidence" value="ECO:0007669"/>
    <property type="project" value="TreeGrafter"/>
</dbReference>
<dbReference type="PANTHER" id="PTHR43658">
    <property type="entry name" value="SHORT-CHAIN DEHYDROGENASE/REDUCTASE"/>
    <property type="match status" value="1"/>
</dbReference>
<evidence type="ECO:0000256" key="16">
    <source>
        <dbReference type="ARBA" id="ARBA00072938"/>
    </source>
</evidence>
<dbReference type="SUPFAM" id="SSF51735">
    <property type="entry name" value="NAD(P)-binding Rossmann-fold domains"/>
    <property type="match status" value="1"/>
</dbReference>
<dbReference type="GO" id="GO:0008209">
    <property type="term" value="P:androgen metabolic process"/>
    <property type="evidence" value="ECO:0007669"/>
    <property type="project" value="TreeGrafter"/>
</dbReference>
<feature type="chain" id="PRO_5005893472" description="3-hydroxyacyl-CoA dehydrogenase type-2" evidence="21">
    <location>
        <begin position="20"/>
        <end position="263"/>
    </location>
</feature>
<comment type="catalytic activity">
    <reaction evidence="6">
        <text>a (3S)-3-hydroxyacyl-CoA + NAD(+) = a 3-oxoacyl-CoA + NADH + H(+)</text>
        <dbReference type="Rhea" id="RHEA:22432"/>
        <dbReference type="ChEBI" id="CHEBI:15378"/>
        <dbReference type="ChEBI" id="CHEBI:57318"/>
        <dbReference type="ChEBI" id="CHEBI:57540"/>
        <dbReference type="ChEBI" id="CHEBI:57945"/>
        <dbReference type="ChEBI" id="CHEBI:90726"/>
        <dbReference type="EC" id="1.1.1.35"/>
    </reaction>
    <physiologicalReaction direction="left-to-right" evidence="6">
        <dbReference type="Rhea" id="RHEA:22433"/>
    </physiologicalReaction>
    <physiologicalReaction direction="right-to-left" evidence="6">
        <dbReference type="Rhea" id="RHEA:22434"/>
    </physiologicalReaction>
</comment>
<evidence type="ECO:0000256" key="2">
    <source>
        <dbReference type="ARBA" id="ARBA00023002"/>
    </source>
</evidence>
<dbReference type="GO" id="GO:0008210">
    <property type="term" value="P:estrogen metabolic process"/>
    <property type="evidence" value="ECO:0007669"/>
    <property type="project" value="TreeGrafter"/>
</dbReference>
<dbReference type="PROSITE" id="PS00061">
    <property type="entry name" value="ADH_SHORT"/>
    <property type="match status" value="1"/>
</dbReference>
<keyword evidence="22" id="KW-1185">Reference proteome</keyword>
<dbReference type="Proteomes" id="UP000046393">
    <property type="component" value="Unplaced"/>
</dbReference>
<dbReference type="Gene3D" id="3.40.50.720">
    <property type="entry name" value="NAD(P)-binding Rossmann-like Domain"/>
    <property type="match status" value="1"/>
</dbReference>
<evidence type="ECO:0000256" key="9">
    <source>
        <dbReference type="ARBA" id="ARBA00050927"/>
    </source>
</evidence>
<dbReference type="FunFam" id="3.40.50.720:FF:000215">
    <property type="entry name" value="3-hydroxyacyl-CoA dehydrogenase type-2"/>
    <property type="match status" value="1"/>
</dbReference>
<evidence type="ECO:0000256" key="5">
    <source>
        <dbReference type="ARBA" id="ARBA00049381"/>
    </source>
</evidence>
<reference evidence="23" key="1">
    <citation type="submission" date="2017-02" db="UniProtKB">
        <authorList>
            <consortium name="WormBaseParasite"/>
        </authorList>
    </citation>
    <scope>IDENTIFICATION</scope>
</reference>
<evidence type="ECO:0000313" key="22">
    <source>
        <dbReference type="Proteomes" id="UP000046393"/>
    </source>
</evidence>
<name>A0A0N5AUW4_9BILA</name>
<evidence type="ECO:0000256" key="1">
    <source>
        <dbReference type="ARBA" id="ARBA00006484"/>
    </source>
</evidence>
<comment type="catalytic activity">
    <reaction evidence="5">
        <text>17beta-estradiol + NAD(+) = estrone + NADH + H(+)</text>
        <dbReference type="Rhea" id="RHEA:24612"/>
        <dbReference type="ChEBI" id="CHEBI:15378"/>
        <dbReference type="ChEBI" id="CHEBI:16469"/>
        <dbReference type="ChEBI" id="CHEBI:17263"/>
        <dbReference type="ChEBI" id="CHEBI:57540"/>
        <dbReference type="ChEBI" id="CHEBI:57945"/>
        <dbReference type="EC" id="1.1.1.62"/>
    </reaction>
    <physiologicalReaction direction="left-to-right" evidence="5">
        <dbReference type="Rhea" id="RHEA:24613"/>
    </physiologicalReaction>
</comment>
<evidence type="ECO:0000256" key="18">
    <source>
        <dbReference type="ARBA" id="ARBA00082293"/>
    </source>
</evidence>
<evidence type="ECO:0000313" key="23">
    <source>
        <dbReference type="WBParaSite" id="SMUV_0000866101-mRNA-1"/>
    </source>
</evidence>
<dbReference type="GO" id="GO:0004303">
    <property type="term" value="F:estradiol 17-beta-dehydrogenase [NAD(P)+] activity"/>
    <property type="evidence" value="ECO:0007669"/>
    <property type="project" value="UniProtKB-EC"/>
</dbReference>
<dbReference type="Pfam" id="PF00106">
    <property type="entry name" value="adh_short"/>
    <property type="match status" value="1"/>
</dbReference>
<comment type="catalytic activity">
    <reaction evidence="9">
        <text>cortisol + NAD(+) = 11beta,17alpha-dihydroxypregn-4-ene-3,20,21-trione + NADH + H(+)</text>
        <dbReference type="Rhea" id="RHEA:42012"/>
        <dbReference type="ChEBI" id="CHEBI:15378"/>
        <dbReference type="ChEBI" id="CHEBI:17650"/>
        <dbReference type="ChEBI" id="CHEBI:57540"/>
        <dbReference type="ChEBI" id="CHEBI:57945"/>
        <dbReference type="ChEBI" id="CHEBI:78595"/>
    </reaction>
    <physiologicalReaction direction="left-to-right" evidence="9">
        <dbReference type="Rhea" id="RHEA:42013"/>
    </physiologicalReaction>
</comment>
<comment type="catalytic activity">
    <reaction evidence="12">
        <text>ursodeoxycholate + NAD(+) = 7-oxolithocholate + NADH + H(+)</text>
        <dbReference type="Rhea" id="RHEA:42028"/>
        <dbReference type="ChEBI" id="CHEBI:15378"/>
        <dbReference type="ChEBI" id="CHEBI:57540"/>
        <dbReference type="ChEBI" id="CHEBI:57945"/>
        <dbReference type="ChEBI" id="CHEBI:78604"/>
        <dbReference type="ChEBI" id="CHEBI:78605"/>
    </reaction>
    <physiologicalReaction direction="left-to-right" evidence="12">
        <dbReference type="Rhea" id="RHEA:42029"/>
    </physiologicalReaction>
</comment>
<dbReference type="AlphaFoldDB" id="A0A0N5AUW4"/>
<evidence type="ECO:0000256" key="14">
    <source>
        <dbReference type="ARBA" id="ARBA00052417"/>
    </source>
</evidence>
<sequence>MIFICCEFLLQGLVALVTGGASGLGRATVQRLVKNGAKVALLDLPQSDGKKIEAELGDNCIFTPANVTSFQEVQDAMKIVQSKYGRLDATVHCAGICYAFKLYSIVRKVMCNLEMIKKTIDVNILGTMNVNLCSIQVMGENKKDESGHRGVIINTSSIAAYDGQVGQAVYAATKGAVVSMTLPFARDYADDGIRFLAIAPGLFDTPLLASLPEKARNFLCTLVPMPSRLGNPDEFAALVQHLIENQYMNGEVIRLDGALRMPP</sequence>
<dbReference type="PRINTS" id="PR00081">
    <property type="entry name" value="GDHRDH"/>
</dbReference>
<comment type="catalytic activity">
    <reaction evidence="15">
        <text>11-dehydrocorticosterone + NAD(+) = pregn-4-ene-3,11,20,21-tetraone + NADH + H(+)</text>
        <dbReference type="Rhea" id="RHEA:42020"/>
        <dbReference type="ChEBI" id="CHEBI:15378"/>
        <dbReference type="ChEBI" id="CHEBI:57540"/>
        <dbReference type="ChEBI" id="CHEBI:57945"/>
        <dbReference type="ChEBI" id="CHEBI:78600"/>
        <dbReference type="ChEBI" id="CHEBI:78601"/>
    </reaction>
    <physiologicalReaction direction="left-to-right" evidence="15">
        <dbReference type="Rhea" id="RHEA:42021"/>
    </physiologicalReaction>
</comment>
<comment type="similarity">
    <text evidence="1 20">Belongs to the short-chain dehydrogenases/reductases (SDR) family.</text>
</comment>
<keyword evidence="2" id="KW-0560">Oxidoreductase</keyword>
<evidence type="ECO:0000256" key="17">
    <source>
        <dbReference type="ARBA" id="ARBA00079624"/>
    </source>
</evidence>
<dbReference type="GO" id="GO:0006631">
    <property type="term" value="P:fatty acid metabolic process"/>
    <property type="evidence" value="ECO:0007669"/>
    <property type="project" value="TreeGrafter"/>
</dbReference>
<comment type="catalytic activity">
    <reaction evidence="14">
        <text>cortisone + NAD(+) = 17alpha-hydroxypregn-4-en-3,11,20-trione-21-al + NADH + H(+)</text>
        <dbReference type="Rhea" id="RHEA:42016"/>
        <dbReference type="ChEBI" id="CHEBI:15378"/>
        <dbReference type="ChEBI" id="CHEBI:16962"/>
        <dbReference type="ChEBI" id="CHEBI:57540"/>
        <dbReference type="ChEBI" id="CHEBI:57945"/>
        <dbReference type="ChEBI" id="CHEBI:78596"/>
    </reaction>
    <physiologicalReaction direction="left-to-right" evidence="14">
        <dbReference type="Rhea" id="RHEA:42017"/>
    </physiologicalReaction>
</comment>
<dbReference type="EC" id="1.1.1.62" evidence="4"/>
<evidence type="ECO:0000256" key="4">
    <source>
        <dbReference type="ARBA" id="ARBA00024072"/>
    </source>
</evidence>
<dbReference type="WBParaSite" id="SMUV_0000866101-mRNA-1">
    <property type="protein sequence ID" value="SMUV_0000866101-mRNA-1"/>
    <property type="gene ID" value="SMUV_0000866101"/>
</dbReference>
<evidence type="ECO:0000256" key="15">
    <source>
        <dbReference type="ARBA" id="ARBA00052668"/>
    </source>
</evidence>
<dbReference type="InterPro" id="IPR036291">
    <property type="entry name" value="NAD(P)-bd_dom_sf"/>
</dbReference>
<dbReference type="GO" id="GO:0003857">
    <property type="term" value="F:(3S)-3-hydroxyacyl-CoA dehydrogenase (NAD+) activity"/>
    <property type="evidence" value="ECO:0007669"/>
    <property type="project" value="UniProtKB-EC"/>
</dbReference>
<dbReference type="GO" id="GO:0047044">
    <property type="term" value="F:androstan-3-alpha,17-beta-diol dehydrogenase (NAD+) activity"/>
    <property type="evidence" value="ECO:0007669"/>
    <property type="project" value="UniProtKB-EC"/>
</dbReference>
<dbReference type="PRINTS" id="PR00080">
    <property type="entry name" value="SDRFAMILY"/>
</dbReference>
<evidence type="ECO:0000256" key="7">
    <source>
        <dbReference type="ARBA" id="ARBA00050365"/>
    </source>
</evidence>
<dbReference type="InterPro" id="IPR002347">
    <property type="entry name" value="SDR_fam"/>
</dbReference>
<comment type="catalytic activity">
    <reaction evidence="13">
        <text>5alpha-pregnan-20beta-ol-3-one + NAD(+) = 5alpha-pregnane-3,20-dione + NADH + H(+)</text>
        <dbReference type="Rhea" id="RHEA:42008"/>
        <dbReference type="ChEBI" id="CHEBI:15378"/>
        <dbReference type="ChEBI" id="CHEBI:28952"/>
        <dbReference type="ChEBI" id="CHEBI:57540"/>
        <dbReference type="ChEBI" id="CHEBI:57945"/>
        <dbReference type="ChEBI" id="CHEBI:78594"/>
    </reaction>
    <physiologicalReaction direction="left-to-right" evidence="13">
        <dbReference type="Rhea" id="RHEA:42009"/>
    </physiologicalReaction>
</comment>
<evidence type="ECO:0000256" key="8">
    <source>
        <dbReference type="ARBA" id="ARBA00050435"/>
    </source>
</evidence>
<evidence type="ECO:0000256" key="19">
    <source>
        <dbReference type="ARBA" id="ARBA00082399"/>
    </source>
</evidence>
<dbReference type="InterPro" id="IPR020904">
    <property type="entry name" value="Sc_DH/Rdtase_CS"/>
</dbReference>
<dbReference type="CDD" id="cd05371">
    <property type="entry name" value="HSD10-like_SDR_c"/>
    <property type="match status" value="1"/>
</dbReference>
<evidence type="ECO:0000256" key="10">
    <source>
        <dbReference type="ARBA" id="ARBA00051004"/>
    </source>
</evidence>
<comment type="catalytic activity">
    <reaction evidence="7">
        <text>5alpha-androstane-3alpha,17beta-diol + NAD(+) = 17beta-hydroxy-5alpha-androstan-3-one + NADH + H(+)</text>
        <dbReference type="Rhea" id="RHEA:42004"/>
        <dbReference type="ChEBI" id="CHEBI:15378"/>
        <dbReference type="ChEBI" id="CHEBI:16330"/>
        <dbReference type="ChEBI" id="CHEBI:36713"/>
        <dbReference type="ChEBI" id="CHEBI:57540"/>
        <dbReference type="ChEBI" id="CHEBI:57945"/>
        <dbReference type="EC" id="1.1.1.53"/>
    </reaction>
    <physiologicalReaction direction="right-to-left" evidence="7">
        <dbReference type="Rhea" id="RHEA:42006"/>
    </physiologicalReaction>
</comment>
<comment type="catalytic activity">
    <reaction evidence="8">
        <text>17beta-hydroxy-5alpha-androstan-3-one + NAD(+) = 5alpha-androstan-3,17-dione + NADH + H(+)</text>
        <dbReference type="Rhea" id="RHEA:41992"/>
        <dbReference type="ChEBI" id="CHEBI:15378"/>
        <dbReference type="ChEBI" id="CHEBI:15994"/>
        <dbReference type="ChEBI" id="CHEBI:16330"/>
        <dbReference type="ChEBI" id="CHEBI:57540"/>
        <dbReference type="ChEBI" id="CHEBI:57945"/>
    </reaction>
    <physiologicalReaction direction="left-to-right" evidence="8">
        <dbReference type="Rhea" id="RHEA:41993"/>
    </physiologicalReaction>
</comment>
<evidence type="ECO:0000256" key="11">
    <source>
        <dbReference type="ARBA" id="ARBA00051637"/>
    </source>
</evidence>
<dbReference type="STRING" id="451379.A0A0N5AUW4"/>
<protein>
    <recommendedName>
        <fullName evidence="16">3-hydroxyacyl-CoA dehydrogenase type-2</fullName>
        <ecNumber evidence="3">1.1.1.53</ecNumber>
        <ecNumber evidence="4">1.1.1.62</ecNumber>
    </recommendedName>
    <alternativeName>
        <fullName evidence="18">3-hydroxyacyl-CoA dehydrogenase type II</fullName>
    </alternativeName>
    <alternativeName>
        <fullName evidence="19">Mitochondrial ribonuclease P protein 2</fullName>
    </alternativeName>
    <alternativeName>
        <fullName evidence="17">Type II HADH</fullName>
    </alternativeName>
</protein>
<proteinExistence type="inferred from homology"/>
<dbReference type="EC" id="1.1.1.53" evidence="3"/>
<evidence type="ECO:0000256" key="3">
    <source>
        <dbReference type="ARBA" id="ARBA00024071"/>
    </source>
</evidence>
<feature type="signal peptide" evidence="21">
    <location>
        <begin position="1"/>
        <end position="19"/>
    </location>
</feature>